<evidence type="ECO:0000313" key="2">
    <source>
        <dbReference type="WBParaSite" id="ES5_v2.g30605.t1"/>
    </source>
</evidence>
<proteinExistence type="predicted"/>
<evidence type="ECO:0000313" key="1">
    <source>
        <dbReference type="Proteomes" id="UP000887579"/>
    </source>
</evidence>
<organism evidence="1 2">
    <name type="scientific">Panagrolaimus sp. ES5</name>
    <dbReference type="NCBI Taxonomy" id="591445"/>
    <lineage>
        <taxon>Eukaryota</taxon>
        <taxon>Metazoa</taxon>
        <taxon>Ecdysozoa</taxon>
        <taxon>Nematoda</taxon>
        <taxon>Chromadorea</taxon>
        <taxon>Rhabditida</taxon>
        <taxon>Tylenchina</taxon>
        <taxon>Panagrolaimomorpha</taxon>
        <taxon>Panagrolaimoidea</taxon>
        <taxon>Panagrolaimidae</taxon>
        <taxon>Panagrolaimus</taxon>
    </lineage>
</organism>
<sequence length="101" mass="11770">MVVHATADIAKGEEICVSYINLTYGFLARKKKLDFWKFTCDCKLCELDAKDENCLKRDEMVEDFVSYAKRYGYNPFGVIAKGEQLLKKIRESYANRKELKI</sequence>
<name>A0AC34GLR0_9BILA</name>
<dbReference type="WBParaSite" id="ES5_v2.g30605.t1">
    <property type="protein sequence ID" value="ES5_v2.g30605.t1"/>
    <property type="gene ID" value="ES5_v2.g30605"/>
</dbReference>
<reference evidence="2" key="1">
    <citation type="submission" date="2022-11" db="UniProtKB">
        <authorList>
            <consortium name="WormBaseParasite"/>
        </authorList>
    </citation>
    <scope>IDENTIFICATION</scope>
</reference>
<accession>A0AC34GLR0</accession>
<dbReference type="Proteomes" id="UP000887579">
    <property type="component" value="Unplaced"/>
</dbReference>
<protein>
    <submittedName>
        <fullName evidence="2">SET domain-containing protein</fullName>
    </submittedName>
</protein>